<keyword evidence="2" id="KW-1185">Reference proteome</keyword>
<evidence type="ECO:0000313" key="1">
    <source>
        <dbReference type="EMBL" id="QOY88193.1"/>
    </source>
</evidence>
<evidence type="ECO:0000313" key="2">
    <source>
        <dbReference type="Proteomes" id="UP000593892"/>
    </source>
</evidence>
<sequence length="124" mass="12635">MPVQSEQNYLGDWLKHEAESLYSRDEVVVVSGQNLATGTVVGIITASGKVTVLAPAASDGSQNAAGVLLLGVDASAADKGGVIIARHAICSDKKLVWPGGITAPQKSTAIGQLKTLGVLVREGA</sequence>
<dbReference type="AlphaFoldDB" id="A0A7S7SKX9"/>
<gene>
    <name evidence="1" type="ORF">IRI77_36575</name>
</gene>
<accession>A0A7S7SKX9</accession>
<protein>
    <submittedName>
        <fullName evidence="1">Head decoration protein</fullName>
    </submittedName>
</protein>
<organism evidence="1 2">
    <name type="scientific">Paludibaculum fermentans</name>
    <dbReference type="NCBI Taxonomy" id="1473598"/>
    <lineage>
        <taxon>Bacteria</taxon>
        <taxon>Pseudomonadati</taxon>
        <taxon>Acidobacteriota</taxon>
        <taxon>Terriglobia</taxon>
        <taxon>Bryobacterales</taxon>
        <taxon>Bryobacteraceae</taxon>
        <taxon>Paludibaculum</taxon>
    </lineage>
</organism>
<proteinExistence type="predicted"/>
<dbReference type="Pfam" id="PF02924">
    <property type="entry name" value="HDPD"/>
    <property type="match status" value="1"/>
</dbReference>
<dbReference type="EMBL" id="CP063849">
    <property type="protein sequence ID" value="QOY88193.1"/>
    <property type="molecule type" value="Genomic_DNA"/>
</dbReference>
<name>A0A7S7SKX9_PALFE</name>
<dbReference type="KEGG" id="pfer:IRI77_36575"/>
<dbReference type="Proteomes" id="UP000593892">
    <property type="component" value="Chromosome"/>
</dbReference>
<dbReference type="Gene3D" id="2.40.300.10">
    <property type="entry name" value="Head decoration protein D"/>
    <property type="match status" value="1"/>
</dbReference>
<dbReference type="InterPro" id="IPR004195">
    <property type="entry name" value="Head_decoration_D"/>
</dbReference>
<reference evidence="1 2" key="1">
    <citation type="submission" date="2020-10" db="EMBL/GenBank/DDBJ databases">
        <title>Complete genome sequence of Paludibaculum fermentans P105T, a facultatively anaerobic acidobacterium capable of dissimilatory Fe(III) reduction.</title>
        <authorList>
            <person name="Dedysh S.N."/>
            <person name="Beletsky A.V."/>
            <person name="Kulichevskaya I.S."/>
            <person name="Mardanov A.V."/>
            <person name="Ravin N.V."/>
        </authorList>
    </citation>
    <scope>NUCLEOTIDE SEQUENCE [LARGE SCALE GENOMIC DNA]</scope>
    <source>
        <strain evidence="1 2">P105</strain>
    </source>
</reference>
<dbReference type="RefSeq" id="WP_194449856.1">
    <property type="nucleotide sequence ID" value="NZ_CP063849.1"/>
</dbReference>